<keyword evidence="1 4" id="KW-0808">Transferase</keyword>
<dbReference type="CDD" id="cd04301">
    <property type="entry name" value="NAT_SF"/>
    <property type="match status" value="1"/>
</dbReference>
<feature type="domain" description="N-acetyltransferase" evidence="3">
    <location>
        <begin position="4"/>
        <end position="162"/>
    </location>
</feature>
<dbReference type="EC" id="2.3.-.-" evidence="4"/>
<dbReference type="Pfam" id="PF00583">
    <property type="entry name" value="Acetyltransf_1"/>
    <property type="match status" value="1"/>
</dbReference>
<dbReference type="PANTHER" id="PTHR43420">
    <property type="entry name" value="ACETYLTRANSFERASE"/>
    <property type="match status" value="1"/>
</dbReference>
<dbReference type="InterPro" id="IPR050680">
    <property type="entry name" value="YpeA/RimI_acetyltransf"/>
</dbReference>
<dbReference type="InterPro" id="IPR000182">
    <property type="entry name" value="GNAT_dom"/>
</dbReference>
<dbReference type="PANTHER" id="PTHR43420:SF12">
    <property type="entry name" value="N-ACETYLTRANSFERASE DOMAIN-CONTAINING PROTEIN"/>
    <property type="match status" value="1"/>
</dbReference>
<keyword evidence="5" id="KW-1185">Reference proteome</keyword>
<dbReference type="InterPro" id="IPR016181">
    <property type="entry name" value="Acyl_CoA_acyltransferase"/>
</dbReference>
<dbReference type="GO" id="GO:0016746">
    <property type="term" value="F:acyltransferase activity"/>
    <property type="evidence" value="ECO:0007669"/>
    <property type="project" value="UniProtKB-KW"/>
</dbReference>
<organism evidence="4 5">
    <name type="scientific">Paenibacillus yanchengensis</name>
    <dbReference type="NCBI Taxonomy" id="2035833"/>
    <lineage>
        <taxon>Bacteria</taxon>
        <taxon>Bacillati</taxon>
        <taxon>Bacillota</taxon>
        <taxon>Bacilli</taxon>
        <taxon>Bacillales</taxon>
        <taxon>Paenibacillaceae</taxon>
        <taxon>Paenibacillus</taxon>
    </lineage>
</organism>
<protein>
    <submittedName>
        <fullName evidence="4">GNAT family N-acetyltransferase</fullName>
        <ecNumber evidence="4">2.3.-.-</ecNumber>
    </submittedName>
</protein>
<evidence type="ECO:0000256" key="1">
    <source>
        <dbReference type="ARBA" id="ARBA00022679"/>
    </source>
</evidence>
<dbReference type="SUPFAM" id="SSF55729">
    <property type="entry name" value="Acyl-CoA N-acyltransferases (Nat)"/>
    <property type="match status" value="1"/>
</dbReference>
<sequence>MKVFHIRAATGQDEPFLREVLSESLIEHAEPLIDTTEREKMVIKYVADWGKQGDIGFVAENQAGEPIGAVIVRYFEQQDQSYGYVSDRIPELTMAIQTVYRGHGIGTALLTTLFDELKRLAIDQISLNVNMLNEAAMKLYYRFGFVETKVTETTVTMVANIF</sequence>
<gene>
    <name evidence="4" type="ORF">ACFSJH_14255</name>
</gene>
<dbReference type="Proteomes" id="UP001597362">
    <property type="component" value="Unassembled WGS sequence"/>
</dbReference>
<reference evidence="5" key="1">
    <citation type="journal article" date="2019" name="Int. J. Syst. Evol. Microbiol.">
        <title>The Global Catalogue of Microorganisms (GCM) 10K type strain sequencing project: providing services to taxonomists for standard genome sequencing and annotation.</title>
        <authorList>
            <consortium name="The Broad Institute Genomics Platform"/>
            <consortium name="The Broad Institute Genome Sequencing Center for Infectious Disease"/>
            <person name="Wu L."/>
            <person name="Ma J."/>
        </authorList>
    </citation>
    <scope>NUCLEOTIDE SEQUENCE [LARGE SCALE GENOMIC DNA]</scope>
    <source>
        <strain evidence="5">GH52</strain>
    </source>
</reference>
<proteinExistence type="predicted"/>
<dbReference type="PROSITE" id="PS51186">
    <property type="entry name" value="GNAT"/>
    <property type="match status" value="1"/>
</dbReference>
<keyword evidence="2 4" id="KW-0012">Acyltransferase</keyword>
<dbReference type="Gene3D" id="3.40.630.30">
    <property type="match status" value="1"/>
</dbReference>
<dbReference type="EMBL" id="JBHUHO010000032">
    <property type="protein sequence ID" value="MFD2116887.1"/>
    <property type="molecule type" value="Genomic_DNA"/>
</dbReference>
<evidence type="ECO:0000313" key="5">
    <source>
        <dbReference type="Proteomes" id="UP001597362"/>
    </source>
</evidence>
<evidence type="ECO:0000256" key="2">
    <source>
        <dbReference type="ARBA" id="ARBA00023315"/>
    </source>
</evidence>
<evidence type="ECO:0000259" key="3">
    <source>
        <dbReference type="PROSITE" id="PS51186"/>
    </source>
</evidence>
<comment type="caution">
    <text evidence="4">The sequence shown here is derived from an EMBL/GenBank/DDBJ whole genome shotgun (WGS) entry which is preliminary data.</text>
</comment>
<name>A0ABW4YMB6_9BACL</name>
<accession>A0ABW4YMB6</accession>
<evidence type="ECO:0000313" key="4">
    <source>
        <dbReference type="EMBL" id="MFD2116887.1"/>
    </source>
</evidence>
<dbReference type="RefSeq" id="WP_377773490.1">
    <property type="nucleotide sequence ID" value="NZ_JBHUHO010000032.1"/>
</dbReference>